<accession>A0A2N3PX60</accession>
<dbReference type="GO" id="GO:0019284">
    <property type="term" value="P:L-methionine salvage from S-adenosylmethionine"/>
    <property type="evidence" value="ECO:0007669"/>
    <property type="project" value="TreeGrafter"/>
</dbReference>
<dbReference type="OrthoDB" id="7357315at2"/>
<evidence type="ECO:0000259" key="1">
    <source>
        <dbReference type="Pfam" id="PF01048"/>
    </source>
</evidence>
<gene>
    <name evidence="2" type="ORF">CWS72_09005</name>
</gene>
<evidence type="ECO:0000313" key="3">
    <source>
        <dbReference type="Proteomes" id="UP000233293"/>
    </source>
</evidence>
<organism evidence="2 3">
    <name type="scientific">Telmatospirillum siberiense</name>
    <dbReference type="NCBI Taxonomy" id="382514"/>
    <lineage>
        <taxon>Bacteria</taxon>
        <taxon>Pseudomonadati</taxon>
        <taxon>Pseudomonadota</taxon>
        <taxon>Alphaproteobacteria</taxon>
        <taxon>Rhodospirillales</taxon>
        <taxon>Rhodospirillaceae</taxon>
        <taxon>Telmatospirillum</taxon>
    </lineage>
</organism>
<dbReference type="PANTHER" id="PTHR46832:SF1">
    <property type="entry name" value="5'-METHYLTHIOADENOSINE_S-ADENOSYLHOMOCYSTEINE NUCLEOSIDASE"/>
    <property type="match status" value="1"/>
</dbReference>
<feature type="domain" description="Nucleoside phosphorylase" evidence="1">
    <location>
        <begin position="27"/>
        <end position="158"/>
    </location>
</feature>
<dbReference type="CDD" id="cd17768">
    <property type="entry name" value="adenosylhopane_nucleosidase_HpnG-like"/>
    <property type="match status" value="1"/>
</dbReference>
<dbReference type="AlphaFoldDB" id="A0A2N3PX60"/>
<dbReference type="InterPro" id="IPR035994">
    <property type="entry name" value="Nucleoside_phosphorylase_sf"/>
</dbReference>
<reference evidence="3" key="1">
    <citation type="submission" date="2017-12" db="EMBL/GenBank/DDBJ databases">
        <title>Draft genome sequence of Telmatospirillum siberiense 26-4b1T, an acidotolerant peatland alphaproteobacterium potentially involved in sulfur cycling.</title>
        <authorList>
            <person name="Hausmann B."/>
            <person name="Pjevac P."/>
            <person name="Schreck K."/>
            <person name="Herbold C.W."/>
            <person name="Daims H."/>
            <person name="Wagner M."/>
            <person name="Pester M."/>
            <person name="Loy A."/>
        </authorList>
    </citation>
    <scope>NUCLEOTIDE SEQUENCE [LARGE SCALE GENOMIC DNA]</scope>
    <source>
        <strain evidence="3">26-4b1</strain>
    </source>
</reference>
<dbReference type="GO" id="GO:0005829">
    <property type="term" value="C:cytosol"/>
    <property type="evidence" value="ECO:0007669"/>
    <property type="project" value="TreeGrafter"/>
</dbReference>
<evidence type="ECO:0000313" key="2">
    <source>
        <dbReference type="EMBL" id="PKU24992.1"/>
    </source>
</evidence>
<protein>
    <submittedName>
        <fullName evidence="2">Nucleoside phosphorylase</fullName>
    </submittedName>
</protein>
<dbReference type="InterPro" id="IPR017831">
    <property type="entry name" value="Hopanoid-assoc_phosphoryl_HpnG"/>
</dbReference>
<dbReference type="PANTHER" id="PTHR46832">
    <property type="entry name" value="5'-METHYLTHIOADENOSINE/S-ADENOSYLHOMOCYSTEINE NUCLEOSIDASE"/>
    <property type="match status" value="1"/>
</dbReference>
<dbReference type="Pfam" id="PF01048">
    <property type="entry name" value="PNP_UDP_1"/>
    <property type="match status" value="1"/>
</dbReference>
<sequence length="220" mass="22175">MTTLTIGFVVGMRSEAALLPTAYPIACSGGIPAKARQIAGELLGAGASGLISFGIAGGLAPMLRPGDLVIGTGVVAGTRTIAADPAWLRQLIGRLPRAVSGLVYGDTDIAATPERKSQLHRETGALAVDLESGAVAEACQAAGKPFAVIRAVADPAGRRLPSLALDALDAEGRPLPMKVAAGLLRRPQELPGLIRVGLDSRAALSALNAAVGRLGPALGL</sequence>
<dbReference type="GO" id="GO:0008930">
    <property type="term" value="F:methylthioadenosine nucleosidase activity"/>
    <property type="evidence" value="ECO:0007669"/>
    <property type="project" value="TreeGrafter"/>
</dbReference>
<dbReference type="GO" id="GO:0009116">
    <property type="term" value="P:nucleoside metabolic process"/>
    <property type="evidence" value="ECO:0007669"/>
    <property type="project" value="InterPro"/>
</dbReference>
<proteinExistence type="predicted"/>
<dbReference type="SUPFAM" id="SSF53167">
    <property type="entry name" value="Purine and uridine phosphorylases"/>
    <property type="match status" value="1"/>
</dbReference>
<dbReference type="GO" id="GO:0008782">
    <property type="term" value="F:adenosylhomocysteine nucleosidase activity"/>
    <property type="evidence" value="ECO:0007669"/>
    <property type="project" value="TreeGrafter"/>
</dbReference>
<name>A0A2N3PX60_9PROT</name>
<dbReference type="RefSeq" id="WP_101250251.1">
    <property type="nucleotide sequence ID" value="NZ_PIUM01000007.1"/>
</dbReference>
<dbReference type="Gene3D" id="3.40.50.1580">
    <property type="entry name" value="Nucleoside phosphorylase domain"/>
    <property type="match status" value="1"/>
</dbReference>
<dbReference type="InterPro" id="IPR000845">
    <property type="entry name" value="Nucleoside_phosphorylase_d"/>
</dbReference>
<keyword evidence="3" id="KW-1185">Reference proteome</keyword>
<dbReference type="Proteomes" id="UP000233293">
    <property type="component" value="Unassembled WGS sequence"/>
</dbReference>
<dbReference type="EMBL" id="PIUM01000007">
    <property type="protein sequence ID" value="PKU24992.1"/>
    <property type="molecule type" value="Genomic_DNA"/>
</dbReference>
<dbReference type="NCBIfam" id="TIGR03468">
    <property type="entry name" value="HpnG"/>
    <property type="match status" value="1"/>
</dbReference>
<comment type="caution">
    <text evidence="2">The sequence shown here is derived from an EMBL/GenBank/DDBJ whole genome shotgun (WGS) entry which is preliminary data.</text>
</comment>